<dbReference type="Pfam" id="PF06968">
    <property type="entry name" value="BATS"/>
    <property type="match status" value="1"/>
</dbReference>
<comment type="catalytic activity">
    <reaction evidence="12 13">
        <text>(4R,5S)-dethiobiotin + (sulfur carrier)-SH + 2 reduced [2Fe-2S]-[ferredoxin] + 2 S-adenosyl-L-methionine = (sulfur carrier)-H + biotin + 2 5'-deoxyadenosine + 2 L-methionine + 2 oxidized [2Fe-2S]-[ferredoxin]</text>
        <dbReference type="Rhea" id="RHEA:22060"/>
        <dbReference type="Rhea" id="RHEA-COMP:10000"/>
        <dbReference type="Rhea" id="RHEA-COMP:10001"/>
        <dbReference type="Rhea" id="RHEA-COMP:14737"/>
        <dbReference type="Rhea" id="RHEA-COMP:14739"/>
        <dbReference type="ChEBI" id="CHEBI:17319"/>
        <dbReference type="ChEBI" id="CHEBI:29917"/>
        <dbReference type="ChEBI" id="CHEBI:33737"/>
        <dbReference type="ChEBI" id="CHEBI:33738"/>
        <dbReference type="ChEBI" id="CHEBI:57586"/>
        <dbReference type="ChEBI" id="CHEBI:57844"/>
        <dbReference type="ChEBI" id="CHEBI:59789"/>
        <dbReference type="ChEBI" id="CHEBI:64428"/>
        <dbReference type="ChEBI" id="CHEBI:149473"/>
        <dbReference type="EC" id="2.8.1.6"/>
    </reaction>
</comment>
<keyword evidence="8 13" id="KW-0479">Metal-binding</keyword>
<dbReference type="EMBL" id="CP001843">
    <property type="protein sequence ID" value="AEF84779.1"/>
    <property type="molecule type" value="Genomic_DNA"/>
</dbReference>
<dbReference type="PROSITE" id="PS51918">
    <property type="entry name" value="RADICAL_SAM"/>
    <property type="match status" value="1"/>
</dbReference>
<dbReference type="GO" id="GO:0051537">
    <property type="term" value="F:2 iron, 2 sulfur cluster binding"/>
    <property type="evidence" value="ECO:0007669"/>
    <property type="project" value="UniProtKB-KW"/>
</dbReference>
<keyword evidence="4 13" id="KW-0004">4Fe-4S</keyword>
<dbReference type="InterPro" id="IPR010722">
    <property type="entry name" value="BATS_dom"/>
</dbReference>
<proteinExistence type="inferred from homology"/>
<dbReference type="AlphaFoldDB" id="F5YPR5"/>
<protein>
    <recommendedName>
        <fullName evidence="3 13">Biotin synthase</fullName>
        <ecNumber evidence="3 13">2.8.1.6</ecNumber>
    </recommendedName>
</protein>
<dbReference type="SFLD" id="SFLDG01060">
    <property type="entry name" value="BATS_domain_containing"/>
    <property type="match status" value="1"/>
</dbReference>
<dbReference type="GO" id="GO:0009102">
    <property type="term" value="P:biotin biosynthetic process"/>
    <property type="evidence" value="ECO:0007669"/>
    <property type="project" value="UniProtKB-UniRule"/>
</dbReference>
<keyword evidence="6 13" id="KW-0949">S-adenosyl-L-methionine</keyword>
<comment type="similarity">
    <text evidence="2 13">Belongs to the radical SAM superfamily. Biotin synthase family.</text>
</comment>
<organism evidence="16 17">
    <name type="scientific">Treponema primitia (strain ATCC BAA-887 / DSM 12427 / ZAS-2)</name>
    <dbReference type="NCBI Taxonomy" id="545694"/>
    <lineage>
        <taxon>Bacteria</taxon>
        <taxon>Pseudomonadati</taxon>
        <taxon>Spirochaetota</taxon>
        <taxon>Spirochaetia</taxon>
        <taxon>Spirochaetales</taxon>
        <taxon>Treponemataceae</taxon>
        <taxon>Treponema</taxon>
    </lineage>
</organism>
<evidence type="ECO:0000256" key="6">
    <source>
        <dbReference type="ARBA" id="ARBA00022691"/>
    </source>
</evidence>
<dbReference type="PIRSF" id="PIRSF001619">
    <property type="entry name" value="Biotin_synth"/>
    <property type="match status" value="1"/>
</dbReference>
<keyword evidence="17" id="KW-1185">Reference proteome</keyword>
<keyword evidence="5 13" id="KW-0808">Transferase</keyword>
<dbReference type="GO" id="GO:0004076">
    <property type="term" value="F:biotin synthase activity"/>
    <property type="evidence" value="ECO:0007669"/>
    <property type="project" value="UniProtKB-UniRule"/>
</dbReference>
<dbReference type="InterPro" id="IPR024177">
    <property type="entry name" value="Biotin_synthase"/>
</dbReference>
<gene>
    <name evidence="13" type="primary">bioB</name>
    <name evidence="16" type="ordered locus">TREPR_3777</name>
</gene>
<evidence type="ECO:0000259" key="15">
    <source>
        <dbReference type="PROSITE" id="PS51918"/>
    </source>
</evidence>
<dbReference type="STRING" id="545694.TREPR_3777"/>
<evidence type="ECO:0000256" key="10">
    <source>
        <dbReference type="ARBA" id="ARBA00023004"/>
    </source>
</evidence>
<dbReference type="PANTHER" id="PTHR22976:SF2">
    <property type="entry name" value="BIOTIN SYNTHASE, MITOCHONDRIAL"/>
    <property type="match status" value="1"/>
</dbReference>
<dbReference type="PANTHER" id="PTHR22976">
    <property type="entry name" value="BIOTIN SYNTHASE"/>
    <property type="match status" value="1"/>
</dbReference>
<feature type="binding site" evidence="13 14">
    <location>
        <position position="69"/>
    </location>
    <ligand>
        <name>[4Fe-4S] cluster</name>
        <dbReference type="ChEBI" id="CHEBI:49883"/>
        <note>4Fe-4S-S-AdoMet</note>
    </ligand>
</feature>
<keyword evidence="11 13" id="KW-0411">Iron-sulfur</keyword>
<dbReference type="SFLD" id="SFLDS00029">
    <property type="entry name" value="Radical_SAM"/>
    <property type="match status" value="1"/>
</dbReference>
<dbReference type="InterPro" id="IPR058240">
    <property type="entry name" value="rSAM_sf"/>
</dbReference>
<evidence type="ECO:0000256" key="1">
    <source>
        <dbReference type="ARBA" id="ARBA00004942"/>
    </source>
</evidence>
<dbReference type="UniPathway" id="UPA00078">
    <property type="reaction ID" value="UER00162"/>
</dbReference>
<dbReference type="InterPro" id="IPR002684">
    <property type="entry name" value="Biotin_synth/BioAB"/>
</dbReference>
<dbReference type="eggNOG" id="COG0502">
    <property type="taxonomic scope" value="Bacteria"/>
</dbReference>
<evidence type="ECO:0000256" key="13">
    <source>
        <dbReference type="HAMAP-Rule" id="MF_01694"/>
    </source>
</evidence>
<keyword evidence="9 13" id="KW-0093">Biotin biosynthesis</keyword>
<dbReference type="Proteomes" id="UP000009223">
    <property type="component" value="Chromosome"/>
</dbReference>
<feature type="domain" description="Radical SAM core" evidence="15">
    <location>
        <begin position="44"/>
        <end position="272"/>
    </location>
</feature>
<evidence type="ECO:0000256" key="14">
    <source>
        <dbReference type="PIRSR" id="PIRSR001619-1"/>
    </source>
</evidence>
<dbReference type="Gene3D" id="3.20.20.70">
    <property type="entry name" value="Aldolase class I"/>
    <property type="match status" value="1"/>
</dbReference>
<evidence type="ECO:0000256" key="2">
    <source>
        <dbReference type="ARBA" id="ARBA00010765"/>
    </source>
</evidence>
<dbReference type="CDD" id="cd01335">
    <property type="entry name" value="Radical_SAM"/>
    <property type="match status" value="1"/>
</dbReference>
<evidence type="ECO:0000313" key="16">
    <source>
        <dbReference type="EMBL" id="AEF84779.1"/>
    </source>
</evidence>
<dbReference type="KEGG" id="tpi:TREPR_3777"/>
<dbReference type="HAMAP" id="MF_01694">
    <property type="entry name" value="BioB"/>
    <property type="match status" value="1"/>
</dbReference>
<comment type="cofactor">
    <cofactor evidence="14">
        <name>[2Fe-2S] cluster</name>
        <dbReference type="ChEBI" id="CHEBI:190135"/>
    </cofactor>
    <text evidence="14">Binds 1 [2Fe-2S] cluster. The cluster is coordinated with 3 cysteines and 1 arginine.</text>
</comment>
<evidence type="ECO:0000256" key="4">
    <source>
        <dbReference type="ARBA" id="ARBA00022485"/>
    </source>
</evidence>
<evidence type="ECO:0000256" key="3">
    <source>
        <dbReference type="ARBA" id="ARBA00012236"/>
    </source>
</evidence>
<feature type="binding site" evidence="13 14">
    <location>
        <position position="270"/>
    </location>
    <ligand>
        <name>[2Fe-2S] cluster</name>
        <dbReference type="ChEBI" id="CHEBI:190135"/>
    </ligand>
</feature>
<feature type="binding site" evidence="13 14">
    <location>
        <position position="62"/>
    </location>
    <ligand>
        <name>[4Fe-4S] cluster</name>
        <dbReference type="ChEBI" id="CHEBI:49883"/>
        <note>4Fe-4S-S-AdoMet</note>
    </ligand>
</feature>
<feature type="binding site" evidence="13 14">
    <location>
        <position position="66"/>
    </location>
    <ligand>
        <name>[4Fe-4S] cluster</name>
        <dbReference type="ChEBI" id="CHEBI:49883"/>
        <note>4Fe-4S-S-AdoMet</note>
    </ligand>
</feature>
<evidence type="ECO:0000256" key="9">
    <source>
        <dbReference type="ARBA" id="ARBA00022756"/>
    </source>
</evidence>
<evidence type="ECO:0000256" key="8">
    <source>
        <dbReference type="ARBA" id="ARBA00022723"/>
    </source>
</evidence>
<accession>F5YPR5</accession>
<comment type="function">
    <text evidence="13">Catalyzes the conversion of dethiobiotin (DTB) to biotin by the insertion of a sulfur atom into dethiobiotin via a radical-based mechanism.</text>
</comment>
<comment type="pathway">
    <text evidence="1 13">Cofactor biosynthesis; biotin biosynthesis; biotin from 7,8-diaminononanoate: step 2/2.</text>
</comment>
<keyword evidence="10 13" id="KW-0408">Iron</keyword>
<dbReference type="SUPFAM" id="SSF102114">
    <property type="entry name" value="Radical SAM enzymes"/>
    <property type="match status" value="1"/>
</dbReference>
<dbReference type="HOGENOM" id="CLU_033172_2_1_12"/>
<feature type="binding site" evidence="13 14">
    <location>
        <position position="198"/>
    </location>
    <ligand>
        <name>[2Fe-2S] cluster</name>
        <dbReference type="ChEBI" id="CHEBI:190135"/>
    </ligand>
</feature>
<evidence type="ECO:0000256" key="11">
    <source>
        <dbReference type="ARBA" id="ARBA00023014"/>
    </source>
</evidence>
<name>F5YPR5_TREPZ</name>
<dbReference type="RefSeq" id="WP_015706558.1">
    <property type="nucleotide sequence ID" value="NC_015578.1"/>
</dbReference>
<dbReference type="EC" id="2.8.1.6" evidence="3 13"/>
<dbReference type="NCBIfam" id="TIGR00433">
    <property type="entry name" value="bioB"/>
    <property type="match status" value="1"/>
</dbReference>
<dbReference type="SMART" id="SM00729">
    <property type="entry name" value="Elp3"/>
    <property type="match status" value="1"/>
</dbReference>
<dbReference type="InterPro" id="IPR013785">
    <property type="entry name" value="Aldolase_TIM"/>
</dbReference>
<dbReference type="Pfam" id="PF04055">
    <property type="entry name" value="Radical_SAM"/>
    <property type="match status" value="1"/>
</dbReference>
<keyword evidence="7 13" id="KW-0001">2Fe-2S</keyword>
<dbReference type="SFLD" id="SFLDG01278">
    <property type="entry name" value="biotin_synthase_like"/>
    <property type="match status" value="1"/>
</dbReference>
<feature type="binding site" evidence="13 14">
    <location>
        <position position="138"/>
    </location>
    <ligand>
        <name>[2Fe-2S] cluster</name>
        <dbReference type="ChEBI" id="CHEBI:190135"/>
    </ligand>
</feature>
<evidence type="ECO:0000313" key="17">
    <source>
        <dbReference type="Proteomes" id="UP000009223"/>
    </source>
</evidence>
<feature type="binding site" evidence="13 14">
    <location>
        <position position="106"/>
    </location>
    <ligand>
        <name>[2Fe-2S] cluster</name>
        <dbReference type="ChEBI" id="CHEBI:190135"/>
    </ligand>
</feature>
<comment type="cofactor">
    <cofactor evidence="13 14">
        <name>[4Fe-4S] cluster</name>
        <dbReference type="ChEBI" id="CHEBI:49883"/>
    </cofactor>
    <text evidence="13 14">Binds 1 [4Fe-4S] cluster. The cluster is coordinated with 3 cysteines and an exchangeable S-adenosyl-L-methionine.</text>
</comment>
<dbReference type="InterPro" id="IPR006638">
    <property type="entry name" value="Elp3/MiaA/NifB-like_rSAM"/>
</dbReference>
<comment type="subunit">
    <text evidence="13">Homodimer.</text>
</comment>
<dbReference type="GO" id="GO:0005506">
    <property type="term" value="F:iron ion binding"/>
    <property type="evidence" value="ECO:0007669"/>
    <property type="project" value="UniProtKB-UniRule"/>
</dbReference>
<dbReference type="SMART" id="SM00876">
    <property type="entry name" value="BATS"/>
    <property type="match status" value="1"/>
</dbReference>
<dbReference type="InterPro" id="IPR007197">
    <property type="entry name" value="rSAM"/>
</dbReference>
<evidence type="ECO:0000256" key="7">
    <source>
        <dbReference type="ARBA" id="ARBA00022714"/>
    </source>
</evidence>
<evidence type="ECO:0000256" key="12">
    <source>
        <dbReference type="ARBA" id="ARBA00051157"/>
    </source>
</evidence>
<sequence length="325" mass="36123">MRLDLKRDFETVPLTKEEALDILDWDDRDLPTLLDAVYKLRKKYKGNTVGIQILTNGRSGNCSQNCAYCAQSRESSAEIDTYRLVPYEKLARDDRLVKEKGLARHCIGLSGISFTDEEIDEFATYVRSLKKESGTHICCSIGFLTADQGRKLKEAGVNRINHNLNSSRSYYPQICTTHTWDERAANIKMLQGLGFEICCGGIVGLGEARADVADLLLSIREINPQSVPINFLLPLKGTPLESQDTSFLTAEYCLKVLCLARLMVPASDIRCAAGREVYLKGRERQMFMAVDSIFASGYLTAGGQGVDDTIKVITDAGFEYMVEGT</sequence>
<dbReference type="GO" id="GO:0051539">
    <property type="term" value="F:4 iron, 4 sulfur cluster binding"/>
    <property type="evidence" value="ECO:0007669"/>
    <property type="project" value="UniProtKB-KW"/>
</dbReference>
<reference evidence="16 17" key="2">
    <citation type="journal article" date="2011" name="ISME J.">
        <title>RNA-seq reveals cooperative metabolic interactions between two termite-gut spirochete species in co-culture.</title>
        <authorList>
            <person name="Rosenthal A.Z."/>
            <person name="Matson E.G."/>
            <person name="Eldar A."/>
            <person name="Leadbetter J.R."/>
        </authorList>
    </citation>
    <scope>NUCLEOTIDE SEQUENCE [LARGE SCALE GENOMIC DNA]</scope>
    <source>
        <strain evidence="17">ATCC BAA-887 / DSM 12427 / ZAS-2</strain>
    </source>
</reference>
<comment type="cofactor">
    <cofactor evidence="13">
        <name>[2Fe-2S] cluster</name>
        <dbReference type="ChEBI" id="CHEBI:190135"/>
    </cofactor>
    <text evidence="13">Binds 1 [2Fe-2S] cluster. The cluster is coordinated with 3 cysteines and 1 arginine.</text>
</comment>
<reference evidence="17" key="1">
    <citation type="submission" date="2009-12" db="EMBL/GenBank/DDBJ databases">
        <title>Complete sequence of Treponema primitia strain ZAS-2.</title>
        <authorList>
            <person name="Tetu S.G."/>
            <person name="Matson E."/>
            <person name="Ren Q."/>
            <person name="Seshadri R."/>
            <person name="Elbourne L."/>
            <person name="Hassan K.A."/>
            <person name="Durkin A."/>
            <person name="Radune D."/>
            <person name="Mohamoud Y."/>
            <person name="Shay R."/>
            <person name="Jin S."/>
            <person name="Zhang X."/>
            <person name="Lucey K."/>
            <person name="Ballor N.R."/>
            <person name="Ottesen E."/>
            <person name="Rosenthal R."/>
            <person name="Allen A."/>
            <person name="Leadbetter J.R."/>
            <person name="Paulsen I.T."/>
        </authorList>
    </citation>
    <scope>NUCLEOTIDE SEQUENCE [LARGE SCALE GENOMIC DNA]</scope>
    <source>
        <strain evidence="17">ATCC BAA-887 / DSM 12427 / ZAS-2</strain>
    </source>
</reference>
<evidence type="ECO:0000256" key="5">
    <source>
        <dbReference type="ARBA" id="ARBA00022679"/>
    </source>
</evidence>